<gene>
    <name evidence="1" type="ORF">EP13_06400</name>
</gene>
<accession>A0A075NY53</accession>
<proteinExistence type="predicted"/>
<dbReference type="Proteomes" id="UP000056090">
    <property type="component" value="Chromosome"/>
</dbReference>
<name>A0A075NY53_9ALTE</name>
<organism evidence="1 2">
    <name type="scientific">Alteromonas australica</name>
    <dbReference type="NCBI Taxonomy" id="589873"/>
    <lineage>
        <taxon>Bacteria</taxon>
        <taxon>Pseudomonadati</taxon>
        <taxon>Pseudomonadota</taxon>
        <taxon>Gammaproteobacteria</taxon>
        <taxon>Alteromonadales</taxon>
        <taxon>Alteromonadaceae</taxon>
        <taxon>Alteromonas/Salinimonas group</taxon>
        <taxon>Alteromonas</taxon>
    </lineage>
</organism>
<evidence type="ECO:0000313" key="1">
    <source>
        <dbReference type="EMBL" id="AIF98353.1"/>
    </source>
</evidence>
<dbReference type="RefSeq" id="WP_044056538.1">
    <property type="nucleotide sequence ID" value="NZ_CBCSKJ010000001.1"/>
</dbReference>
<dbReference type="eggNOG" id="ENOG502ZBX5">
    <property type="taxonomic scope" value="Bacteria"/>
</dbReference>
<keyword evidence="2" id="KW-1185">Reference proteome</keyword>
<protein>
    <submittedName>
        <fullName evidence="1">Membrane protein</fullName>
    </submittedName>
</protein>
<dbReference type="InterPro" id="IPR021390">
    <property type="entry name" value="DUF3025"/>
</dbReference>
<evidence type="ECO:0000313" key="2">
    <source>
        <dbReference type="Proteomes" id="UP000056090"/>
    </source>
</evidence>
<dbReference type="EMBL" id="CP008849">
    <property type="protein sequence ID" value="AIF98353.1"/>
    <property type="molecule type" value="Genomic_DNA"/>
</dbReference>
<dbReference type="KEGG" id="aal:EP13_06400"/>
<sequence length="285" mass="32946">MNFSELLWQPDVLRTQCAQPVLAVLNHAGLLDSASFPSAHQLNQVARASREVWHGPEFKAQGEYPESESRYYEAIIAEDSQVPTRENSWHDLFNALVWIQFPRTKALLNRLHMEDINLKGAHPRTPRRNRITHFDECGVVIAVEEDHLQKGNVLLSQLAHHQWNQVFLEERSAWGEILHPFVFGHANFEMMLSPFEGLTGKWLAVKVPRGFSNENVERQHERLDVALCERIQALDNFNRAPLLKPIPLLGIPHWYQEQTPCFYENKDYFRPMSVSSKPSVQLPLT</sequence>
<dbReference type="AlphaFoldDB" id="A0A075NY53"/>
<dbReference type="Pfam" id="PF11227">
    <property type="entry name" value="DUF3025"/>
    <property type="match status" value="1"/>
</dbReference>
<reference evidence="1 2" key="1">
    <citation type="submission" date="2014-06" db="EMBL/GenBank/DDBJ databases">
        <title>Genomes of Alteromonas australica, a world apart.</title>
        <authorList>
            <person name="Gonzaga A."/>
            <person name="Lopez-Perez M."/>
            <person name="Rodriguez-Valera F."/>
        </authorList>
    </citation>
    <scope>NUCLEOTIDE SEQUENCE [LARGE SCALE GENOMIC DNA]</scope>
    <source>
        <strain evidence="1 2">H 17</strain>
    </source>
</reference>
<dbReference type="GeneID" id="78254546"/>